<evidence type="ECO:0000256" key="5">
    <source>
        <dbReference type="ARBA" id="ARBA00022970"/>
    </source>
</evidence>
<dbReference type="PANTHER" id="PTHR43820">
    <property type="entry name" value="HIGH-AFFINITY BRANCHED-CHAIN AMINO ACID TRANSPORT ATP-BINDING PROTEIN LIVF"/>
    <property type="match status" value="1"/>
</dbReference>
<sequence length="262" mass="28999">MLSVKNLEVVYQDVILVLRGISFEIPKGEIVALLGSNGSGKTTALRAITGLLDTQNGDITKGQIFIEDEEITNADPSKIVNLGIAQVLEGRRIFSELSVSENLRLGGFTNDSASTENMERVFELFPILKTRSKNISGYLSGGEQQMLAIGRALMSDPKYLLLDEPSLGLAPKLVDQISELIVEINTQGVTVLLVEQNANMALKISSHGYIMETGNVVMDNSSEKLMKDKDVQEFYLGLNTEGTERKSFKDVKHYKRKKRWLS</sequence>
<dbReference type="SUPFAM" id="SSF52540">
    <property type="entry name" value="P-loop containing nucleoside triphosphate hydrolases"/>
    <property type="match status" value="1"/>
</dbReference>
<evidence type="ECO:0000256" key="3">
    <source>
        <dbReference type="ARBA" id="ARBA00022741"/>
    </source>
</evidence>
<dbReference type="GO" id="GO:0015807">
    <property type="term" value="P:L-amino acid transport"/>
    <property type="evidence" value="ECO:0007669"/>
    <property type="project" value="TreeGrafter"/>
</dbReference>
<dbReference type="SMART" id="SM00382">
    <property type="entry name" value="AAA"/>
    <property type="match status" value="1"/>
</dbReference>
<evidence type="ECO:0000256" key="2">
    <source>
        <dbReference type="ARBA" id="ARBA00022448"/>
    </source>
</evidence>
<keyword evidence="2" id="KW-0813">Transport</keyword>
<dbReference type="CDD" id="cd03224">
    <property type="entry name" value="ABC_TM1139_LivF_branched"/>
    <property type="match status" value="1"/>
</dbReference>
<dbReference type="GO" id="GO:0005524">
    <property type="term" value="F:ATP binding"/>
    <property type="evidence" value="ECO:0007669"/>
    <property type="project" value="UniProtKB-KW"/>
</dbReference>
<proteinExistence type="inferred from homology"/>
<dbReference type="GO" id="GO:0016887">
    <property type="term" value="F:ATP hydrolysis activity"/>
    <property type="evidence" value="ECO:0007669"/>
    <property type="project" value="InterPro"/>
</dbReference>
<dbReference type="InterPro" id="IPR027417">
    <property type="entry name" value="P-loop_NTPase"/>
</dbReference>
<keyword evidence="3" id="KW-0547">Nucleotide-binding</keyword>
<dbReference type="InterPro" id="IPR017871">
    <property type="entry name" value="ABC_transporter-like_CS"/>
</dbReference>
<dbReference type="InterPro" id="IPR052156">
    <property type="entry name" value="BCAA_Transport_ATP-bd_LivF"/>
</dbReference>
<name>S5DY82_9ACTN</name>
<dbReference type="Pfam" id="PF00005">
    <property type="entry name" value="ABC_tran"/>
    <property type="match status" value="1"/>
</dbReference>
<evidence type="ECO:0000259" key="6">
    <source>
        <dbReference type="PROSITE" id="PS50893"/>
    </source>
</evidence>
<dbReference type="GO" id="GO:0015658">
    <property type="term" value="F:branched-chain amino acid transmembrane transporter activity"/>
    <property type="evidence" value="ECO:0007669"/>
    <property type="project" value="TreeGrafter"/>
</dbReference>
<dbReference type="AlphaFoldDB" id="S5DY82"/>
<protein>
    <submittedName>
        <fullName evidence="7">ABC-type branched-chain amino acid transport systems, ATPase component</fullName>
    </submittedName>
</protein>
<dbReference type="InterPro" id="IPR003593">
    <property type="entry name" value="AAA+_ATPase"/>
</dbReference>
<feature type="domain" description="ABC transporter" evidence="6">
    <location>
        <begin position="2"/>
        <end position="238"/>
    </location>
</feature>
<dbReference type="PANTHER" id="PTHR43820:SF8">
    <property type="entry name" value="ABC TRANSPORTER SUBSTRATE-BINDING PROTEIN"/>
    <property type="match status" value="1"/>
</dbReference>
<organism evidence="7">
    <name type="scientific">Candidatus Actinomarina minuta</name>
    <dbReference type="NCBI Taxonomy" id="1389454"/>
    <lineage>
        <taxon>Bacteria</taxon>
        <taxon>Bacillati</taxon>
        <taxon>Actinomycetota</taxon>
        <taxon>Actinomycetes</taxon>
        <taxon>Candidatus Actinomarinidae</taxon>
        <taxon>Candidatus Actinomarinales</taxon>
        <taxon>Candidatus Actinomarineae</taxon>
        <taxon>Candidatus Actinomarinaceae</taxon>
        <taxon>Candidatus Actinomarina</taxon>
    </lineage>
</organism>
<evidence type="ECO:0000256" key="1">
    <source>
        <dbReference type="ARBA" id="ARBA00005417"/>
    </source>
</evidence>
<dbReference type="PROSITE" id="PS50893">
    <property type="entry name" value="ABC_TRANSPORTER_2"/>
    <property type="match status" value="1"/>
</dbReference>
<dbReference type="InterPro" id="IPR003439">
    <property type="entry name" value="ABC_transporter-like_ATP-bd"/>
</dbReference>
<keyword evidence="5" id="KW-0029">Amino-acid transport</keyword>
<dbReference type="EMBL" id="KC811145">
    <property type="protein sequence ID" value="AGQ19867.1"/>
    <property type="molecule type" value="Genomic_DNA"/>
</dbReference>
<dbReference type="PROSITE" id="PS00211">
    <property type="entry name" value="ABC_TRANSPORTER_1"/>
    <property type="match status" value="1"/>
</dbReference>
<dbReference type="Gene3D" id="3.40.50.300">
    <property type="entry name" value="P-loop containing nucleotide triphosphate hydrolases"/>
    <property type="match status" value="1"/>
</dbReference>
<accession>S5DY82</accession>
<reference evidence="7" key="1">
    <citation type="journal article" date="2013" name="Sci. Rep.">
        <title>Metagenomics uncovers a new group of low GC and ultra-small marine Actinobacteria.</title>
        <authorList>
            <person name="Ghai R."/>
            <person name="Mizuno C.M."/>
            <person name="Picazo A."/>
            <person name="Camacho A."/>
            <person name="Rodriguez-Valera F."/>
        </authorList>
    </citation>
    <scope>NUCLEOTIDE SEQUENCE</scope>
</reference>
<evidence type="ECO:0000256" key="4">
    <source>
        <dbReference type="ARBA" id="ARBA00022840"/>
    </source>
</evidence>
<comment type="similarity">
    <text evidence="1">Belongs to the ABC transporter superfamily.</text>
</comment>
<evidence type="ECO:0000313" key="7">
    <source>
        <dbReference type="EMBL" id="AGQ19867.1"/>
    </source>
</evidence>
<keyword evidence="4" id="KW-0067">ATP-binding</keyword>